<evidence type="ECO:0000256" key="8">
    <source>
        <dbReference type="ARBA" id="ARBA00022989"/>
    </source>
</evidence>
<keyword evidence="8 10" id="KW-1133">Transmembrane helix</keyword>
<dbReference type="Pfam" id="PF07963">
    <property type="entry name" value="N_methyl"/>
    <property type="match status" value="1"/>
</dbReference>
<dbReference type="NCBIfam" id="TIGR02532">
    <property type="entry name" value="IV_pilin_GFxxxE"/>
    <property type="match status" value="1"/>
</dbReference>
<reference evidence="11 12" key="1">
    <citation type="submission" date="2016-10" db="EMBL/GenBank/DDBJ databases">
        <authorList>
            <person name="Varghese N."/>
            <person name="Submissions S."/>
        </authorList>
    </citation>
    <scope>NUCLEOTIDE SEQUENCE [LARGE SCALE GENOMIC DNA]</scope>
    <source>
        <strain evidence="11 12">CECT 8317</strain>
    </source>
</reference>
<dbReference type="Pfam" id="PF11612">
    <property type="entry name" value="T2SSJ"/>
    <property type="match status" value="1"/>
</dbReference>
<keyword evidence="7 10" id="KW-0812">Transmembrane</keyword>
<evidence type="ECO:0000256" key="7">
    <source>
        <dbReference type="ARBA" id="ARBA00022692"/>
    </source>
</evidence>
<keyword evidence="9 10" id="KW-0472">Membrane</keyword>
<dbReference type="InterPro" id="IPR012902">
    <property type="entry name" value="N_methyl_site"/>
</dbReference>
<evidence type="ECO:0000256" key="10">
    <source>
        <dbReference type="SAM" id="Phobius"/>
    </source>
</evidence>
<evidence type="ECO:0000313" key="11">
    <source>
        <dbReference type="EMBL" id="SEG59943.1"/>
    </source>
</evidence>
<dbReference type="NCBIfam" id="TIGR01711">
    <property type="entry name" value="gspJ"/>
    <property type="match status" value="1"/>
</dbReference>
<evidence type="ECO:0000256" key="5">
    <source>
        <dbReference type="ARBA" id="ARBA00022481"/>
    </source>
</evidence>
<evidence type="ECO:0000256" key="3">
    <source>
        <dbReference type="ARBA" id="ARBA00021539"/>
    </source>
</evidence>
<organism evidence="11 12">
    <name type="scientific">Halopseudomonas aestusnigri</name>
    <dbReference type="NCBI Taxonomy" id="857252"/>
    <lineage>
        <taxon>Bacteria</taxon>
        <taxon>Pseudomonadati</taxon>
        <taxon>Pseudomonadota</taxon>
        <taxon>Gammaproteobacteria</taxon>
        <taxon>Pseudomonadales</taxon>
        <taxon>Pseudomonadaceae</taxon>
        <taxon>Halopseudomonas</taxon>
    </lineage>
</organism>
<dbReference type="InterPro" id="IPR051621">
    <property type="entry name" value="T2SS_protein_J"/>
</dbReference>
<evidence type="ECO:0000313" key="12">
    <source>
        <dbReference type="Proteomes" id="UP000243518"/>
    </source>
</evidence>
<evidence type="ECO:0000256" key="6">
    <source>
        <dbReference type="ARBA" id="ARBA00022519"/>
    </source>
</evidence>
<gene>
    <name evidence="11" type="ORF">SAMN05216586_11126</name>
</gene>
<evidence type="ECO:0000256" key="1">
    <source>
        <dbReference type="ARBA" id="ARBA00004377"/>
    </source>
</evidence>
<dbReference type="AlphaFoldDB" id="A0AAQ1G920"/>
<dbReference type="Proteomes" id="UP000243518">
    <property type="component" value="Unassembled WGS sequence"/>
</dbReference>
<dbReference type="GO" id="GO:0015628">
    <property type="term" value="P:protein secretion by the type II secretion system"/>
    <property type="evidence" value="ECO:0007669"/>
    <property type="project" value="InterPro"/>
</dbReference>
<dbReference type="SUPFAM" id="SSF54523">
    <property type="entry name" value="Pili subunits"/>
    <property type="match status" value="1"/>
</dbReference>
<feature type="transmembrane region" description="Helical" evidence="10">
    <location>
        <begin position="12"/>
        <end position="33"/>
    </location>
</feature>
<dbReference type="PROSITE" id="PS00409">
    <property type="entry name" value="PROKAR_NTER_METHYL"/>
    <property type="match status" value="1"/>
</dbReference>
<comment type="similarity">
    <text evidence="2">Belongs to the GSP J family.</text>
</comment>
<dbReference type="Gene3D" id="2.10.70.20">
    <property type="entry name" value="gspk-gspi-gspj complex like domains"/>
    <property type="match status" value="1"/>
</dbReference>
<accession>A0AAQ1G920</accession>
<dbReference type="InterPro" id="IPR010055">
    <property type="entry name" value="T2SS_protein-GspJ"/>
</dbReference>
<protein>
    <recommendedName>
        <fullName evidence="3">Type II secretion system protein J</fullName>
    </recommendedName>
</protein>
<keyword evidence="6" id="KW-0997">Cell inner membrane</keyword>
<dbReference type="InterPro" id="IPR045584">
    <property type="entry name" value="Pilin-like"/>
</dbReference>
<keyword evidence="5" id="KW-0488">Methylation</keyword>
<name>A0AAQ1G920_9GAMM</name>
<evidence type="ECO:0000256" key="9">
    <source>
        <dbReference type="ARBA" id="ARBA00023136"/>
    </source>
</evidence>
<comment type="caution">
    <text evidence="11">The sequence shown here is derived from an EMBL/GenBank/DDBJ whole genome shotgun (WGS) entry which is preliminary data.</text>
</comment>
<sequence length="208" mass="22944">MKPVSAQRGFTLLELLVAMLLFAVMSVVAYQGLRAVLEANEVSRGHAGQLADLQVSLSVLERDLAQLVDVRVRDEFGDRLPPLRLLAGNEQPLLELVRAGAGGEQRLRRTAWRLTERGLERELWPGVDVADADSVRLQPFADLVAEDERLGVETGFRFIVRGASGLERLDSWPPADLDPESTQLPLAVEVQLDIPRLGVIRRLIAVGQ</sequence>
<keyword evidence="4" id="KW-1003">Cell membrane</keyword>
<dbReference type="PANTHER" id="PTHR39583:SF2">
    <property type="entry name" value="TYPE II SECRETION SYSTEM PROTEIN J"/>
    <property type="match status" value="1"/>
</dbReference>
<dbReference type="GO" id="GO:0015627">
    <property type="term" value="C:type II protein secretion system complex"/>
    <property type="evidence" value="ECO:0007669"/>
    <property type="project" value="InterPro"/>
</dbReference>
<dbReference type="RefSeq" id="WP_088276786.1">
    <property type="nucleotide sequence ID" value="NZ_AP027273.1"/>
</dbReference>
<comment type="subcellular location">
    <subcellularLocation>
        <location evidence="1">Cell inner membrane</location>
        <topology evidence="1">Single-pass membrane protein</topology>
    </subcellularLocation>
</comment>
<dbReference type="PANTHER" id="PTHR39583">
    <property type="entry name" value="TYPE II SECRETION SYSTEM PROTEIN J-RELATED"/>
    <property type="match status" value="1"/>
</dbReference>
<evidence type="ECO:0000256" key="4">
    <source>
        <dbReference type="ARBA" id="ARBA00022475"/>
    </source>
</evidence>
<evidence type="ECO:0000256" key="2">
    <source>
        <dbReference type="ARBA" id="ARBA00011084"/>
    </source>
</evidence>
<keyword evidence="12" id="KW-1185">Reference proteome</keyword>
<dbReference type="GO" id="GO:0005886">
    <property type="term" value="C:plasma membrane"/>
    <property type="evidence" value="ECO:0007669"/>
    <property type="project" value="UniProtKB-SubCell"/>
</dbReference>
<dbReference type="EMBL" id="FNVE01000011">
    <property type="protein sequence ID" value="SEG59943.1"/>
    <property type="molecule type" value="Genomic_DNA"/>
</dbReference>
<proteinExistence type="inferred from homology"/>
<dbReference type="Gene3D" id="3.10.610.10">
    <property type="entry name" value="GSPII I/J protein-like"/>
    <property type="match status" value="1"/>
</dbReference>